<dbReference type="PROSITE" id="PS51253">
    <property type="entry name" value="HTH_CENPB"/>
    <property type="match status" value="1"/>
</dbReference>
<keyword evidence="4" id="KW-1185">Reference proteome</keyword>
<dbReference type="SUPFAM" id="SSF57903">
    <property type="entry name" value="FYVE/PHD zinc finger"/>
    <property type="match status" value="1"/>
</dbReference>
<feature type="domain" description="HTH CENPB-type" evidence="2">
    <location>
        <begin position="1"/>
        <end position="76"/>
    </location>
</feature>
<organism evidence="3 4">
    <name type="scientific">Holothuria leucospilota</name>
    <name type="common">Black long sea cucumber</name>
    <name type="synonym">Mertensiothuria leucospilota</name>
    <dbReference type="NCBI Taxonomy" id="206669"/>
    <lineage>
        <taxon>Eukaryota</taxon>
        <taxon>Metazoa</taxon>
        <taxon>Echinodermata</taxon>
        <taxon>Eleutherozoa</taxon>
        <taxon>Echinozoa</taxon>
        <taxon>Holothuroidea</taxon>
        <taxon>Aspidochirotacea</taxon>
        <taxon>Aspidochirotida</taxon>
        <taxon>Holothuriidae</taxon>
        <taxon>Holothuria</taxon>
    </lineage>
</organism>
<sequence length="219" mass="24917">MTCTLGAPTVLTIENQLAEWVIKMAKIGYGRTRQELTLTVKHILDQTDRPNPFRNNLPGRHWVEGFLQRHKNISRRTTEVLGRERASITSAKLDRWFDEFEAYIKGVDTEGDLGILANPMRIFNADESGFALVGKSENVLALKGSKVVYNLTTSDKSQITRLACCNAEHYDEIPEDWIGCPCGRWLHKGCSDISDVHELTDEEIAVLDWYCEWCAAREE</sequence>
<reference evidence="3" key="1">
    <citation type="submission" date="2021-10" db="EMBL/GenBank/DDBJ databases">
        <title>Tropical sea cucumber genome reveals ecological adaptation and Cuvierian tubules defense mechanism.</title>
        <authorList>
            <person name="Chen T."/>
        </authorList>
    </citation>
    <scope>NUCLEOTIDE SEQUENCE</scope>
    <source>
        <strain evidence="3">Nanhai2018</strain>
        <tissue evidence="3">Muscle</tissue>
    </source>
</reference>
<dbReference type="Proteomes" id="UP001152320">
    <property type="component" value="Chromosome 8"/>
</dbReference>
<dbReference type="GO" id="GO:0003677">
    <property type="term" value="F:DNA binding"/>
    <property type="evidence" value="ECO:0007669"/>
    <property type="project" value="UniProtKB-KW"/>
</dbReference>
<dbReference type="AlphaFoldDB" id="A0A9Q1H8V8"/>
<gene>
    <name evidence="3" type="ORF">HOLleu_18147</name>
</gene>
<dbReference type="Gene3D" id="3.30.40.10">
    <property type="entry name" value="Zinc/RING finger domain, C3HC4 (zinc finger)"/>
    <property type="match status" value="1"/>
</dbReference>
<comment type="caution">
    <text evidence="3">The sequence shown here is derived from an EMBL/GenBank/DDBJ whole genome shotgun (WGS) entry which is preliminary data.</text>
</comment>
<dbReference type="EMBL" id="JAIZAY010000008">
    <property type="protein sequence ID" value="KAJ8037349.1"/>
    <property type="molecule type" value="Genomic_DNA"/>
</dbReference>
<dbReference type="InterPro" id="IPR011011">
    <property type="entry name" value="Znf_FYVE_PHD"/>
</dbReference>
<accession>A0A9Q1H8V8</accession>
<name>A0A9Q1H8V8_HOLLE</name>
<dbReference type="InterPro" id="IPR006600">
    <property type="entry name" value="HTH_CenpB_DNA-bd_dom"/>
</dbReference>
<keyword evidence="1" id="KW-0238">DNA-binding</keyword>
<evidence type="ECO:0000259" key="2">
    <source>
        <dbReference type="PROSITE" id="PS51253"/>
    </source>
</evidence>
<dbReference type="InterPro" id="IPR013083">
    <property type="entry name" value="Znf_RING/FYVE/PHD"/>
</dbReference>
<evidence type="ECO:0000313" key="3">
    <source>
        <dbReference type="EMBL" id="KAJ8037349.1"/>
    </source>
</evidence>
<dbReference type="OrthoDB" id="71166at2759"/>
<dbReference type="Pfam" id="PF03221">
    <property type="entry name" value="HTH_Tnp_Tc5"/>
    <property type="match status" value="1"/>
</dbReference>
<proteinExistence type="predicted"/>
<protein>
    <recommendedName>
        <fullName evidence="2">HTH CENPB-type domain-containing protein</fullName>
    </recommendedName>
</protein>
<evidence type="ECO:0000313" key="4">
    <source>
        <dbReference type="Proteomes" id="UP001152320"/>
    </source>
</evidence>
<evidence type="ECO:0000256" key="1">
    <source>
        <dbReference type="ARBA" id="ARBA00023125"/>
    </source>
</evidence>